<protein>
    <submittedName>
        <fullName evidence="4">T9SS type A sorting domain-containing protein</fullName>
    </submittedName>
</protein>
<evidence type="ECO:0000313" key="4">
    <source>
        <dbReference type="EMBL" id="TJY37965.1"/>
    </source>
</evidence>
<dbReference type="AlphaFoldDB" id="A0A4U0F0M4"/>
<name>A0A4U0F0M4_9FLAO</name>
<accession>A0A4U0F0M4</accession>
<sequence>MKKNYIFKFLIVTMLFASVSSFAQSNDGIAAKKNIENIEGLTIFPNPVNNGKVYISTKHNLTKNIEIFDVLGKKVISQVLYGKELKIQDLNPGVYILKIKEGKFSATRKLVVR</sequence>
<evidence type="ECO:0000313" key="5">
    <source>
        <dbReference type="Proteomes" id="UP000307657"/>
    </source>
</evidence>
<feature type="domain" description="Secretion system C-terminal sorting" evidence="3">
    <location>
        <begin position="43"/>
        <end position="112"/>
    </location>
</feature>
<comment type="caution">
    <text evidence="4">The sequence shown here is derived from an EMBL/GenBank/DDBJ whole genome shotgun (WGS) entry which is preliminary data.</text>
</comment>
<evidence type="ECO:0000256" key="1">
    <source>
        <dbReference type="ARBA" id="ARBA00022729"/>
    </source>
</evidence>
<feature type="chain" id="PRO_5020309238" evidence="2">
    <location>
        <begin position="24"/>
        <end position="113"/>
    </location>
</feature>
<dbReference type="RefSeq" id="WP_136840325.1">
    <property type="nucleotide sequence ID" value="NZ_SUPL01000001.1"/>
</dbReference>
<proteinExistence type="predicted"/>
<evidence type="ECO:0000256" key="2">
    <source>
        <dbReference type="SAM" id="SignalP"/>
    </source>
</evidence>
<dbReference type="EMBL" id="SUPL01000001">
    <property type="protein sequence ID" value="TJY37965.1"/>
    <property type="molecule type" value="Genomic_DNA"/>
</dbReference>
<dbReference type="Proteomes" id="UP000307657">
    <property type="component" value="Unassembled WGS sequence"/>
</dbReference>
<keyword evidence="1 2" id="KW-0732">Signal</keyword>
<dbReference type="OrthoDB" id="1467228at2"/>
<reference evidence="4 5" key="1">
    <citation type="submission" date="2019-04" db="EMBL/GenBank/DDBJ databases">
        <title>Lacinutrix sp. nov., isolated from marine water.</title>
        <authorList>
            <person name="Kim W."/>
        </authorList>
    </citation>
    <scope>NUCLEOTIDE SEQUENCE [LARGE SCALE GENOMIC DNA]</scope>
    <source>
        <strain evidence="4 5">CAU 1491</strain>
    </source>
</reference>
<evidence type="ECO:0000259" key="3">
    <source>
        <dbReference type="Pfam" id="PF18962"/>
    </source>
</evidence>
<organism evidence="4 5">
    <name type="scientific">Pontimicrobium aquaticum</name>
    <dbReference type="NCBI Taxonomy" id="2565367"/>
    <lineage>
        <taxon>Bacteria</taxon>
        <taxon>Pseudomonadati</taxon>
        <taxon>Bacteroidota</taxon>
        <taxon>Flavobacteriia</taxon>
        <taxon>Flavobacteriales</taxon>
        <taxon>Flavobacteriaceae</taxon>
        <taxon>Pontimicrobium</taxon>
    </lineage>
</organism>
<dbReference type="InterPro" id="IPR026444">
    <property type="entry name" value="Secre_tail"/>
</dbReference>
<dbReference type="Pfam" id="PF18962">
    <property type="entry name" value="Por_Secre_tail"/>
    <property type="match status" value="1"/>
</dbReference>
<keyword evidence="5" id="KW-1185">Reference proteome</keyword>
<dbReference type="NCBIfam" id="TIGR04183">
    <property type="entry name" value="Por_Secre_tail"/>
    <property type="match status" value="1"/>
</dbReference>
<feature type="signal peptide" evidence="2">
    <location>
        <begin position="1"/>
        <end position="23"/>
    </location>
</feature>
<gene>
    <name evidence="4" type="ORF">E5167_01535</name>
</gene>